<dbReference type="InterPro" id="IPR001314">
    <property type="entry name" value="Peptidase_S1A"/>
</dbReference>
<dbReference type="PANTHER" id="PTHR24276">
    <property type="entry name" value="POLYSERASE-RELATED"/>
    <property type="match status" value="1"/>
</dbReference>
<comment type="catalytic activity">
    <reaction evidence="4">
        <text>Preferential cleavage: Arg-|-Xaa, Lys-|-Xaa.</text>
        <dbReference type="EC" id="3.4.21.4"/>
    </reaction>
</comment>
<dbReference type="InterPro" id="IPR043504">
    <property type="entry name" value="Peptidase_S1_PA_chymotrypsin"/>
</dbReference>
<sequence>MSTRLDLHKRIVGGEPCERQYHVKLRAAASGSSNLCGGTLIGDRWVLTAAHCLKPGRSLFAELVLNAGDPAEELQITAEPVIYTDNEDRSHDIMLLQLPKPSGVPPVALPDCEHRPEMVEIAGHAATTGGPGDKRKPGASPALHCADINVVDCKDLVNTLQKDFPEAYPVKAYQHWFCGQARGKDICYGDSGGVAVYKDMIYGVISFLGDPYYVCRRAAAFMDLCDPEYAAWIKQTIA</sequence>
<dbReference type="InterPro" id="IPR018114">
    <property type="entry name" value="TRYPSIN_HIS"/>
</dbReference>
<dbReference type="InterPro" id="IPR001254">
    <property type="entry name" value="Trypsin_dom"/>
</dbReference>
<proteinExistence type="inferred from homology"/>
<dbReference type="AlphaFoldDB" id="A0A6I9MUB4"/>
<dbReference type="PANTHER" id="PTHR24276:SF97">
    <property type="entry name" value="GH13245P2-RELATED"/>
    <property type="match status" value="1"/>
</dbReference>
<dbReference type="GeneID" id="104941648"/>
<comment type="similarity">
    <text evidence="1">Belongs to the peptidase S1 family.</text>
</comment>
<dbReference type="RefSeq" id="XP_010765080.1">
    <property type="nucleotide sequence ID" value="XM_010766778.1"/>
</dbReference>
<organism evidence="7 8">
    <name type="scientific">Notothenia coriiceps</name>
    <name type="common">black rockcod</name>
    <dbReference type="NCBI Taxonomy" id="8208"/>
    <lineage>
        <taxon>Eukaryota</taxon>
        <taxon>Metazoa</taxon>
        <taxon>Chordata</taxon>
        <taxon>Craniata</taxon>
        <taxon>Vertebrata</taxon>
        <taxon>Euteleostomi</taxon>
        <taxon>Actinopterygii</taxon>
        <taxon>Neopterygii</taxon>
        <taxon>Teleostei</taxon>
        <taxon>Neoteleostei</taxon>
        <taxon>Acanthomorphata</taxon>
        <taxon>Eupercaria</taxon>
        <taxon>Perciformes</taxon>
        <taxon>Notothenioidei</taxon>
        <taxon>Nototheniidae</taxon>
        <taxon>Notothenia</taxon>
    </lineage>
</organism>
<dbReference type="PROSITE" id="PS50240">
    <property type="entry name" value="TRYPSIN_DOM"/>
    <property type="match status" value="1"/>
</dbReference>
<dbReference type="Proteomes" id="UP000504611">
    <property type="component" value="Unplaced"/>
</dbReference>
<evidence type="ECO:0000256" key="1">
    <source>
        <dbReference type="ARBA" id="ARBA00007664"/>
    </source>
</evidence>
<accession>A0A6I9MUB4</accession>
<dbReference type="EC" id="3.4.21.4" evidence="5"/>
<dbReference type="GO" id="GO:0006508">
    <property type="term" value="P:proteolysis"/>
    <property type="evidence" value="ECO:0007669"/>
    <property type="project" value="InterPro"/>
</dbReference>
<feature type="domain" description="Peptidase S1" evidence="6">
    <location>
        <begin position="11"/>
        <end position="238"/>
    </location>
</feature>
<dbReference type="InterPro" id="IPR050430">
    <property type="entry name" value="Peptidase_S1"/>
</dbReference>
<dbReference type="Gene3D" id="2.40.10.10">
    <property type="entry name" value="Trypsin-like serine proteases"/>
    <property type="match status" value="1"/>
</dbReference>
<dbReference type="Pfam" id="PF00089">
    <property type="entry name" value="Trypsin"/>
    <property type="match status" value="1"/>
</dbReference>
<evidence type="ECO:0000313" key="8">
    <source>
        <dbReference type="RefSeq" id="XP_010765080.1"/>
    </source>
</evidence>
<dbReference type="InterPro" id="IPR009003">
    <property type="entry name" value="Peptidase_S1_PA"/>
</dbReference>
<dbReference type="SMART" id="SM00020">
    <property type="entry name" value="Tryp_SPc"/>
    <property type="match status" value="1"/>
</dbReference>
<reference evidence="8" key="1">
    <citation type="submission" date="2025-08" db="UniProtKB">
        <authorList>
            <consortium name="RefSeq"/>
        </authorList>
    </citation>
    <scope>IDENTIFICATION</scope>
    <source>
        <tissue evidence="8">Muscle</tissue>
    </source>
</reference>
<evidence type="ECO:0000256" key="4">
    <source>
        <dbReference type="ARBA" id="ARBA00036320"/>
    </source>
</evidence>
<keyword evidence="2" id="KW-0222">Digestion</keyword>
<dbReference type="OrthoDB" id="5565075at2759"/>
<name>A0A6I9MUB4_9TELE</name>
<protein>
    <recommendedName>
        <fullName evidence="5">trypsin</fullName>
        <ecNumber evidence="5">3.4.21.4</ecNumber>
    </recommendedName>
</protein>
<dbReference type="KEGG" id="ncc:104941648"/>
<dbReference type="PROSITE" id="PS00134">
    <property type="entry name" value="TRYPSIN_HIS"/>
    <property type="match status" value="1"/>
</dbReference>
<gene>
    <name evidence="8" type="primary">LOC104941648</name>
</gene>
<evidence type="ECO:0000313" key="7">
    <source>
        <dbReference type="Proteomes" id="UP000504611"/>
    </source>
</evidence>
<dbReference type="SUPFAM" id="SSF50494">
    <property type="entry name" value="Trypsin-like serine proteases"/>
    <property type="match status" value="1"/>
</dbReference>
<evidence type="ECO:0000256" key="2">
    <source>
        <dbReference type="ARBA" id="ARBA00022757"/>
    </source>
</evidence>
<evidence type="ECO:0000256" key="5">
    <source>
        <dbReference type="ARBA" id="ARBA00038868"/>
    </source>
</evidence>
<evidence type="ECO:0000256" key="3">
    <source>
        <dbReference type="ARBA" id="ARBA00023157"/>
    </source>
</evidence>
<dbReference type="PRINTS" id="PR00722">
    <property type="entry name" value="CHYMOTRYPSIN"/>
</dbReference>
<dbReference type="GO" id="GO:0004252">
    <property type="term" value="F:serine-type endopeptidase activity"/>
    <property type="evidence" value="ECO:0007669"/>
    <property type="project" value="UniProtKB-EC"/>
</dbReference>
<dbReference type="GO" id="GO:0007586">
    <property type="term" value="P:digestion"/>
    <property type="evidence" value="ECO:0007669"/>
    <property type="project" value="UniProtKB-KW"/>
</dbReference>
<keyword evidence="3" id="KW-1015">Disulfide bond</keyword>
<evidence type="ECO:0000259" key="6">
    <source>
        <dbReference type="PROSITE" id="PS50240"/>
    </source>
</evidence>
<keyword evidence="7" id="KW-1185">Reference proteome</keyword>